<keyword evidence="2" id="KW-1185">Reference proteome</keyword>
<feature type="non-terminal residue" evidence="1">
    <location>
        <position position="206"/>
    </location>
</feature>
<comment type="caution">
    <text evidence="1">The sequence shown here is derived from an EMBL/GenBank/DDBJ whole genome shotgun (WGS) entry which is preliminary data.</text>
</comment>
<proteinExistence type="predicted"/>
<dbReference type="Proteomes" id="UP000594638">
    <property type="component" value="Unassembled WGS sequence"/>
</dbReference>
<organism evidence="1 2">
    <name type="scientific">Olea europaea subsp. europaea</name>
    <dbReference type="NCBI Taxonomy" id="158383"/>
    <lineage>
        <taxon>Eukaryota</taxon>
        <taxon>Viridiplantae</taxon>
        <taxon>Streptophyta</taxon>
        <taxon>Embryophyta</taxon>
        <taxon>Tracheophyta</taxon>
        <taxon>Spermatophyta</taxon>
        <taxon>Magnoliopsida</taxon>
        <taxon>eudicotyledons</taxon>
        <taxon>Gunneridae</taxon>
        <taxon>Pentapetalae</taxon>
        <taxon>asterids</taxon>
        <taxon>lamiids</taxon>
        <taxon>Lamiales</taxon>
        <taxon>Oleaceae</taxon>
        <taxon>Oleeae</taxon>
        <taxon>Olea</taxon>
    </lineage>
</organism>
<dbReference type="AlphaFoldDB" id="A0A8S0Q641"/>
<protein>
    <submittedName>
        <fullName evidence="1">Uncharacterized protein</fullName>
    </submittedName>
</protein>
<dbReference type="EMBL" id="CACTIH010001158">
    <property type="protein sequence ID" value="CAA2962601.1"/>
    <property type="molecule type" value="Genomic_DNA"/>
</dbReference>
<sequence>MSRRTTRVCGLGGGGGRGGHSIDARAGACINSIQFVCHVRNLSFCCCPHTHALPRRRLKVAQHNNQFWWLPRRGSVRGTRSIDQSARFDYRPPGRLFLRRLADPPPSSPAACPLTHMFAYMHPGGVMIAPVDGSCRCPHCSRVAPCGHYQFVARHTAVACQNVYTYRRDPLLPRFMAVGAAAESQGEIVRELVARTSKRVGPSSVV</sequence>
<accession>A0A8S0Q641</accession>
<gene>
    <name evidence="1" type="ORF">OLEA9_A083009</name>
</gene>
<evidence type="ECO:0000313" key="1">
    <source>
        <dbReference type="EMBL" id="CAA2962601.1"/>
    </source>
</evidence>
<evidence type="ECO:0000313" key="2">
    <source>
        <dbReference type="Proteomes" id="UP000594638"/>
    </source>
</evidence>
<name>A0A8S0Q641_OLEEU</name>
<reference evidence="1 2" key="1">
    <citation type="submission" date="2019-12" db="EMBL/GenBank/DDBJ databases">
        <authorList>
            <person name="Alioto T."/>
            <person name="Alioto T."/>
            <person name="Gomez Garrido J."/>
        </authorList>
    </citation>
    <scope>NUCLEOTIDE SEQUENCE [LARGE SCALE GENOMIC DNA]</scope>
</reference>